<evidence type="ECO:0000313" key="1">
    <source>
        <dbReference type="EMBL" id="EGJ33570.1"/>
    </source>
</evidence>
<gene>
    <name evidence="1" type="ORF">LYNGBM3L_28010</name>
</gene>
<dbReference type="NCBIfam" id="NF040657">
    <property type="entry name" value="immun_SitI3"/>
    <property type="match status" value="1"/>
</dbReference>
<name>F4XP35_9CYAN</name>
<sequence length="98" mass="11170">MEDVTEENFGFRATLVVGFRINPNQDYEGGLRTLIRATITLLQQTVGEAVLLFNYETVVLQRLGDKLILNQEMLEPSIISEIDQFKLTYELQVFPCSA</sequence>
<dbReference type="AlphaFoldDB" id="F4XP35"/>
<organism evidence="1 2">
    <name type="scientific">Moorena producens 3L</name>
    <dbReference type="NCBI Taxonomy" id="489825"/>
    <lineage>
        <taxon>Bacteria</taxon>
        <taxon>Bacillati</taxon>
        <taxon>Cyanobacteriota</taxon>
        <taxon>Cyanophyceae</taxon>
        <taxon>Coleofasciculales</taxon>
        <taxon>Coleofasciculaceae</taxon>
        <taxon>Moorena</taxon>
    </lineage>
</organism>
<dbReference type="HOGENOM" id="CLU_2330649_0_0_3"/>
<proteinExistence type="predicted"/>
<accession>F4XP35</accession>
<reference evidence="2" key="1">
    <citation type="journal article" date="2011" name="Proc. Natl. Acad. Sci. U.S.A.">
        <title>Genomic insights into the physiology and ecology of the marine filamentous cyanobacterium Lyngbya majuscula.</title>
        <authorList>
            <person name="Jones A.C."/>
            <person name="Monroe E.A."/>
            <person name="Podell S."/>
            <person name="Hess W.R."/>
            <person name="Klages S."/>
            <person name="Esquenazi E."/>
            <person name="Niessen S."/>
            <person name="Hoover H."/>
            <person name="Rothmann M."/>
            <person name="Lasken R.S."/>
            <person name="Yates J.R.III."/>
            <person name="Reinhardt R."/>
            <person name="Kube M."/>
            <person name="Burkart M.D."/>
            <person name="Allen E.E."/>
            <person name="Dorrestein P.C."/>
            <person name="Gerwick W.H."/>
            <person name="Gerwick L."/>
        </authorList>
    </citation>
    <scope>NUCLEOTIDE SEQUENCE [LARGE SCALE GENOMIC DNA]</scope>
    <source>
        <strain evidence="2">3L</strain>
    </source>
</reference>
<evidence type="ECO:0000313" key="2">
    <source>
        <dbReference type="Proteomes" id="UP000003959"/>
    </source>
</evidence>
<dbReference type="RefSeq" id="WP_008181769.1">
    <property type="nucleotide sequence ID" value="NZ_GL890843.1"/>
</dbReference>
<dbReference type="InterPro" id="IPR049799">
    <property type="entry name" value="SitI3-like"/>
</dbReference>
<dbReference type="EMBL" id="GL890843">
    <property type="protein sequence ID" value="EGJ33570.1"/>
    <property type="molecule type" value="Genomic_DNA"/>
</dbReference>
<protein>
    <submittedName>
        <fullName evidence="1">Uncharacterized protein</fullName>
    </submittedName>
</protein>
<dbReference type="OrthoDB" id="177606at1117"/>
<dbReference type="Proteomes" id="UP000003959">
    <property type="component" value="Unassembled WGS sequence"/>
</dbReference>
<keyword evidence="2" id="KW-1185">Reference proteome</keyword>